<organism evidence="2 3">
    <name type="scientific">Theobroma cacao</name>
    <name type="common">Cacao</name>
    <name type="synonym">Cocoa</name>
    <dbReference type="NCBI Taxonomy" id="3641"/>
    <lineage>
        <taxon>Eukaryota</taxon>
        <taxon>Viridiplantae</taxon>
        <taxon>Streptophyta</taxon>
        <taxon>Embryophyta</taxon>
        <taxon>Tracheophyta</taxon>
        <taxon>Spermatophyta</taxon>
        <taxon>Magnoliopsida</taxon>
        <taxon>eudicotyledons</taxon>
        <taxon>Gunneridae</taxon>
        <taxon>Pentapetalae</taxon>
        <taxon>rosids</taxon>
        <taxon>malvids</taxon>
        <taxon>Malvales</taxon>
        <taxon>Malvaceae</taxon>
        <taxon>Byttnerioideae</taxon>
        <taxon>Theobroma</taxon>
    </lineage>
</organism>
<keyword evidence="1" id="KW-1133">Transmembrane helix</keyword>
<dbReference type="HOGENOM" id="CLU_1681080_0_0_1"/>
<evidence type="ECO:0000256" key="1">
    <source>
        <dbReference type="SAM" id="Phobius"/>
    </source>
</evidence>
<keyword evidence="1" id="KW-0812">Transmembrane</keyword>
<sequence>MRAQGDAGRHQERMFATEHARLAARDATAFHLVPMATSMPVPAMQSSKPMGISPSAPDFKPTIRYIWIIRISTICCNKGKYSHQFYTLNYYHLVLIWDCLIRIIISMIKFHYCFYFISFYFKLLFMQKGAKSLLKVSIKAATRSAKTAETTITETAI</sequence>
<dbReference type="Gramene" id="EOY17199">
    <property type="protein sequence ID" value="EOY17199"/>
    <property type="gene ID" value="TCM_036348"/>
</dbReference>
<evidence type="ECO:0000313" key="3">
    <source>
        <dbReference type="Proteomes" id="UP000026915"/>
    </source>
</evidence>
<dbReference type="Proteomes" id="UP000026915">
    <property type="component" value="Chromosome 8"/>
</dbReference>
<reference evidence="2 3" key="1">
    <citation type="journal article" date="2013" name="Genome Biol.">
        <title>The genome sequence of the most widely cultivated cacao type and its use to identify candidate genes regulating pod color.</title>
        <authorList>
            <person name="Motamayor J.C."/>
            <person name="Mockaitis K."/>
            <person name="Schmutz J."/>
            <person name="Haiminen N."/>
            <person name="Iii D.L."/>
            <person name="Cornejo O."/>
            <person name="Findley S.D."/>
            <person name="Zheng P."/>
            <person name="Utro F."/>
            <person name="Royaert S."/>
            <person name="Saski C."/>
            <person name="Jenkins J."/>
            <person name="Podicheti R."/>
            <person name="Zhao M."/>
            <person name="Scheffler B.E."/>
            <person name="Stack J.C."/>
            <person name="Feltus F.A."/>
            <person name="Mustiga G.M."/>
            <person name="Amores F."/>
            <person name="Phillips W."/>
            <person name="Marelli J.P."/>
            <person name="May G.D."/>
            <person name="Shapiro H."/>
            <person name="Ma J."/>
            <person name="Bustamante C.D."/>
            <person name="Schnell R.J."/>
            <person name="Main D."/>
            <person name="Gilbert D."/>
            <person name="Parida L."/>
            <person name="Kuhn D.N."/>
        </authorList>
    </citation>
    <scope>NUCLEOTIDE SEQUENCE [LARGE SCALE GENOMIC DNA]</scope>
    <source>
        <strain evidence="3">cv. Matina 1-6</strain>
    </source>
</reference>
<protein>
    <submittedName>
        <fullName evidence="2">Uncharacterized protein</fullName>
    </submittedName>
</protein>
<proteinExistence type="predicted"/>
<keyword evidence="1" id="KW-0472">Membrane</keyword>
<evidence type="ECO:0000313" key="2">
    <source>
        <dbReference type="EMBL" id="EOY17199.1"/>
    </source>
</evidence>
<accession>A0A061FRS8</accession>
<dbReference type="EMBL" id="CM001886">
    <property type="protein sequence ID" value="EOY17199.1"/>
    <property type="molecule type" value="Genomic_DNA"/>
</dbReference>
<feature type="transmembrane region" description="Helical" evidence="1">
    <location>
        <begin position="100"/>
        <end position="125"/>
    </location>
</feature>
<dbReference type="InParanoid" id="A0A061FRS8"/>
<name>A0A061FRS8_THECC</name>
<dbReference type="AlphaFoldDB" id="A0A061FRS8"/>
<keyword evidence="3" id="KW-1185">Reference proteome</keyword>
<gene>
    <name evidence="2" type="ORF">TCM_036348</name>
</gene>